<evidence type="ECO:0000256" key="12">
    <source>
        <dbReference type="ARBA" id="ARBA00047317"/>
    </source>
</evidence>
<dbReference type="SMART" id="SM00852">
    <property type="entry name" value="MoCF_biosynth"/>
    <property type="match status" value="1"/>
</dbReference>
<dbReference type="SUPFAM" id="SSF53218">
    <property type="entry name" value="Molybdenum cofactor biosynthesis proteins"/>
    <property type="match status" value="1"/>
</dbReference>
<evidence type="ECO:0000256" key="3">
    <source>
        <dbReference type="ARBA" id="ARBA00005046"/>
    </source>
</evidence>
<comment type="pathway">
    <text evidence="3 13">Cofactor biosynthesis; molybdopterin biosynthesis.</text>
</comment>
<dbReference type="GO" id="GO:0005829">
    <property type="term" value="C:cytosol"/>
    <property type="evidence" value="ECO:0007669"/>
    <property type="project" value="TreeGrafter"/>
</dbReference>
<evidence type="ECO:0000256" key="9">
    <source>
        <dbReference type="ARBA" id="ARBA00022723"/>
    </source>
</evidence>
<comment type="caution">
    <text evidence="15">The sequence shown here is derived from an EMBL/GenBank/DDBJ whole genome shotgun (WGS) entry which is preliminary data.</text>
</comment>
<protein>
    <recommendedName>
        <fullName evidence="6 13">Molybdopterin molybdenumtransferase</fullName>
        <ecNumber evidence="5 13">2.10.1.1</ecNumber>
    </recommendedName>
</protein>
<dbReference type="OrthoDB" id="9804758at2"/>
<dbReference type="InterPro" id="IPR036688">
    <property type="entry name" value="MoeA_C_domain_IV_sf"/>
</dbReference>
<evidence type="ECO:0000313" key="15">
    <source>
        <dbReference type="EMBL" id="RNB90467.1"/>
    </source>
</evidence>
<dbReference type="InterPro" id="IPR001453">
    <property type="entry name" value="MoaB/Mog_dom"/>
</dbReference>
<keyword evidence="8 13" id="KW-0808">Transferase</keyword>
<dbReference type="RefSeq" id="WP_122917393.1">
    <property type="nucleotide sequence ID" value="NZ_RHHQ01000007.1"/>
</dbReference>
<dbReference type="InterPro" id="IPR038987">
    <property type="entry name" value="MoeA-like"/>
</dbReference>
<dbReference type="Pfam" id="PF03453">
    <property type="entry name" value="MoeA_N"/>
    <property type="match status" value="1"/>
</dbReference>
<dbReference type="UniPathway" id="UPA00344"/>
<dbReference type="EC" id="2.10.1.1" evidence="5 13"/>
<feature type="domain" description="MoaB/Mog" evidence="14">
    <location>
        <begin position="189"/>
        <end position="327"/>
    </location>
</feature>
<dbReference type="FunFam" id="3.40.980.10:FF:000004">
    <property type="entry name" value="Molybdopterin molybdenumtransferase"/>
    <property type="match status" value="1"/>
</dbReference>
<dbReference type="Gene3D" id="3.90.105.10">
    <property type="entry name" value="Molybdopterin biosynthesis moea protein, domain 2"/>
    <property type="match status" value="1"/>
</dbReference>
<dbReference type="Proteomes" id="UP000271031">
    <property type="component" value="Unassembled WGS sequence"/>
</dbReference>
<keyword evidence="11 13" id="KW-0501">Molybdenum cofactor biosynthesis</keyword>
<dbReference type="InterPro" id="IPR005111">
    <property type="entry name" value="MoeA_C_domain_IV"/>
</dbReference>
<reference evidence="15 16" key="1">
    <citation type="submission" date="2018-10" db="EMBL/GenBank/DDBJ databases">
        <title>Phylogenomics of Brevibacillus.</title>
        <authorList>
            <person name="Dunlap C."/>
        </authorList>
    </citation>
    <scope>NUCLEOTIDE SEQUENCE [LARGE SCALE GENOMIC DNA]</scope>
    <source>
        <strain evidence="15 16">JCM 15716</strain>
    </source>
</reference>
<keyword evidence="9 13" id="KW-0479">Metal-binding</keyword>
<dbReference type="GO" id="GO:0046872">
    <property type="term" value="F:metal ion binding"/>
    <property type="evidence" value="ECO:0007669"/>
    <property type="project" value="UniProtKB-UniRule"/>
</dbReference>
<evidence type="ECO:0000256" key="2">
    <source>
        <dbReference type="ARBA" id="ARBA00002901"/>
    </source>
</evidence>
<evidence type="ECO:0000256" key="11">
    <source>
        <dbReference type="ARBA" id="ARBA00023150"/>
    </source>
</evidence>
<keyword evidence="16" id="KW-1185">Reference proteome</keyword>
<dbReference type="EMBL" id="RHHQ01000007">
    <property type="protein sequence ID" value="RNB90467.1"/>
    <property type="molecule type" value="Genomic_DNA"/>
</dbReference>
<gene>
    <name evidence="15" type="ORF">EDM56_08130</name>
</gene>
<dbReference type="SUPFAM" id="SSF63882">
    <property type="entry name" value="MoeA N-terminal region -like"/>
    <property type="match status" value="1"/>
</dbReference>
<evidence type="ECO:0000256" key="1">
    <source>
        <dbReference type="ARBA" id="ARBA00001946"/>
    </source>
</evidence>
<dbReference type="InterPro" id="IPR036135">
    <property type="entry name" value="MoeA_linker/N_sf"/>
</dbReference>
<comment type="cofactor">
    <cofactor evidence="1 13">
        <name>Mg(2+)</name>
        <dbReference type="ChEBI" id="CHEBI:18420"/>
    </cofactor>
</comment>
<dbReference type="InterPro" id="IPR005110">
    <property type="entry name" value="MoeA_linker/N"/>
</dbReference>
<dbReference type="Pfam" id="PF00994">
    <property type="entry name" value="MoCF_biosynth"/>
    <property type="match status" value="1"/>
</dbReference>
<dbReference type="CDD" id="cd00887">
    <property type="entry name" value="MoeA"/>
    <property type="match status" value="1"/>
</dbReference>
<keyword evidence="10 13" id="KW-0460">Magnesium</keyword>
<evidence type="ECO:0000259" key="14">
    <source>
        <dbReference type="SMART" id="SM00852"/>
    </source>
</evidence>
<evidence type="ECO:0000256" key="6">
    <source>
        <dbReference type="ARBA" id="ARBA00021108"/>
    </source>
</evidence>
<dbReference type="Gene3D" id="2.40.340.10">
    <property type="entry name" value="MoeA, C-terminal, domain IV"/>
    <property type="match status" value="1"/>
</dbReference>
<dbReference type="SUPFAM" id="SSF63867">
    <property type="entry name" value="MoeA C-terminal domain-like"/>
    <property type="match status" value="1"/>
</dbReference>
<organism evidence="15 16">
    <name type="scientific">Brevibacillus fluminis</name>
    <dbReference type="NCBI Taxonomy" id="511487"/>
    <lineage>
        <taxon>Bacteria</taxon>
        <taxon>Bacillati</taxon>
        <taxon>Bacillota</taxon>
        <taxon>Bacilli</taxon>
        <taxon>Bacillales</taxon>
        <taxon>Paenibacillaceae</taxon>
        <taxon>Brevibacillus</taxon>
    </lineage>
</organism>
<evidence type="ECO:0000313" key="16">
    <source>
        <dbReference type="Proteomes" id="UP000271031"/>
    </source>
</evidence>
<dbReference type="PANTHER" id="PTHR10192:SF5">
    <property type="entry name" value="GEPHYRIN"/>
    <property type="match status" value="1"/>
</dbReference>
<accession>A0A3M8DU21</accession>
<evidence type="ECO:0000256" key="5">
    <source>
        <dbReference type="ARBA" id="ARBA00013269"/>
    </source>
</evidence>
<evidence type="ECO:0000256" key="4">
    <source>
        <dbReference type="ARBA" id="ARBA00010763"/>
    </source>
</evidence>
<evidence type="ECO:0000256" key="10">
    <source>
        <dbReference type="ARBA" id="ARBA00022842"/>
    </source>
</evidence>
<dbReference type="Gene3D" id="3.40.980.10">
    <property type="entry name" value="MoaB/Mog-like domain"/>
    <property type="match status" value="1"/>
</dbReference>
<dbReference type="GO" id="GO:0006777">
    <property type="term" value="P:Mo-molybdopterin cofactor biosynthetic process"/>
    <property type="evidence" value="ECO:0007669"/>
    <property type="project" value="UniProtKB-UniRule"/>
</dbReference>
<sequence>MRFTRETISVEKAVQMLLAATAHPLPQEEISLYEAHGRVMARLLQADSDMPPFDRSPLDGYAVRAEDTVHASVEHPVWLNVIETIAAGQVPSKQVLPNTAIRIMTGAQMPEGADAVVMFEQTENPGEISERVGVKRAMKAGENISRRGEEILQGTQVIERGERINGGVMALLAAFGYVRIPVVRRPRVGLLITGNELLPPEEPLRPGQIRNSNGPMLAGMIADAGGVPLLFPPLSDHPGVAKEALDQLVDQVDLFVTTGGVSVGDFDGIAAMTDDDDVQLLFNRVAMRPGSPTTALMYRNKPLCGLSGNPGACFLGFELFVRPLLEQMMGQTKVLRHSVRATLGSSCEKPCPYPRYLRGRLQVENMQLVAYPDKNDKAGNLTTLKNSECFIIIPAGGRGRSEGEEVEVILHAMPRFGGES</sequence>
<comment type="catalytic activity">
    <reaction evidence="12">
        <text>adenylyl-molybdopterin + molybdate = Mo-molybdopterin + AMP + H(+)</text>
        <dbReference type="Rhea" id="RHEA:35047"/>
        <dbReference type="ChEBI" id="CHEBI:15378"/>
        <dbReference type="ChEBI" id="CHEBI:36264"/>
        <dbReference type="ChEBI" id="CHEBI:62727"/>
        <dbReference type="ChEBI" id="CHEBI:71302"/>
        <dbReference type="ChEBI" id="CHEBI:456215"/>
        <dbReference type="EC" id="2.10.1.1"/>
    </reaction>
</comment>
<proteinExistence type="inferred from homology"/>
<evidence type="ECO:0000256" key="8">
    <source>
        <dbReference type="ARBA" id="ARBA00022679"/>
    </source>
</evidence>
<dbReference type="PANTHER" id="PTHR10192">
    <property type="entry name" value="MOLYBDOPTERIN BIOSYNTHESIS PROTEIN"/>
    <property type="match status" value="1"/>
</dbReference>
<dbReference type="AlphaFoldDB" id="A0A3M8DU21"/>
<evidence type="ECO:0000256" key="7">
    <source>
        <dbReference type="ARBA" id="ARBA00022505"/>
    </source>
</evidence>
<dbReference type="NCBIfam" id="NF045515">
    <property type="entry name" value="Glp_gephyrin"/>
    <property type="match status" value="1"/>
</dbReference>
<dbReference type="Gene3D" id="2.170.190.11">
    <property type="entry name" value="Molybdopterin biosynthesis moea protein, domain 3"/>
    <property type="match status" value="1"/>
</dbReference>
<evidence type="ECO:0000256" key="13">
    <source>
        <dbReference type="RuleBase" id="RU365090"/>
    </source>
</evidence>
<comment type="similarity">
    <text evidence="4 13">Belongs to the MoeA family.</text>
</comment>
<keyword evidence="7 13" id="KW-0500">Molybdenum</keyword>
<name>A0A3M8DU21_9BACL</name>
<dbReference type="Pfam" id="PF03454">
    <property type="entry name" value="MoeA_C"/>
    <property type="match status" value="1"/>
</dbReference>
<dbReference type="GO" id="GO:0061599">
    <property type="term" value="F:molybdopterin molybdotransferase activity"/>
    <property type="evidence" value="ECO:0007669"/>
    <property type="project" value="UniProtKB-UniRule"/>
</dbReference>
<dbReference type="FunFam" id="2.170.190.11:FF:000001">
    <property type="entry name" value="Molybdopterin molybdenumtransferase"/>
    <property type="match status" value="1"/>
</dbReference>
<comment type="function">
    <text evidence="2 13">Catalyzes the insertion of molybdate into adenylated molybdopterin with the concomitant release of AMP.</text>
</comment>
<dbReference type="InterPro" id="IPR036425">
    <property type="entry name" value="MoaB/Mog-like_dom_sf"/>
</dbReference>